<dbReference type="AlphaFoldDB" id="A0A9Q3IL77"/>
<evidence type="ECO:0000313" key="2">
    <source>
        <dbReference type="EMBL" id="MBW0545067.1"/>
    </source>
</evidence>
<reference evidence="2" key="1">
    <citation type="submission" date="2021-03" db="EMBL/GenBank/DDBJ databases">
        <title>Draft genome sequence of rust myrtle Austropuccinia psidii MF-1, a brazilian biotype.</title>
        <authorList>
            <person name="Quecine M.C."/>
            <person name="Pachon D.M.R."/>
            <person name="Bonatelli M.L."/>
            <person name="Correr F.H."/>
            <person name="Franceschini L.M."/>
            <person name="Leite T.F."/>
            <person name="Margarido G.R.A."/>
            <person name="Almeida C.A."/>
            <person name="Ferrarezi J.A."/>
            <person name="Labate C.A."/>
        </authorList>
    </citation>
    <scope>NUCLEOTIDE SEQUENCE</scope>
    <source>
        <strain evidence="2">MF-1</strain>
    </source>
</reference>
<feature type="compositionally biased region" description="Polar residues" evidence="1">
    <location>
        <begin position="165"/>
        <end position="176"/>
    </location>
</feature>
<feature type="region of interest" description="Disordered" evidence="1">
    <location>
        <begin position="165"/>
        <end position="203"/>
    </location>
</feature>
<name>A0A9Q3IL77_9BASI</name>
<sequence length="360" mass="41440">MVPPEIEAFQRLALFMKDISIVTGHLSKMMTSNYSFNDSTSRHWGKKPTAHLESWKEDHFQGKSWSYDSLSRPPTAKIQSRSPKTTDELSSRSTQPTGSQYSSKHQEETQRNKYSKSLTEADCMDNTGSEVCSGNTTVNFSLESILSPACKPNVLKDYSKEINTNTIKANRNPSIQKRTTTTNNKRTLSSNQPTTSRTSSNTNKIDTSILIKTMVNKEKQPKYKVTNSTKTIIDTTATKNEEETILLKILNYIERKINNQSISTKERVSTTLKNIATYFYNKADIYNLLNSDNHIDKLYITIRNILQKKKWCEGILNKDKSVILKYFIYSTTNRKSFYHTNENIQEIITKIQQTYTIYYK</sequence>
<feature type="region of interest" description="Disordered" evidence="1">
    <location>
        <begin position="66"/>
        <end position="115"/>
    </location>
</feature>
<accession>A0A9Q3IL77</accession>
<keyword evidence="3" id="KW-1185">Reference proteome</keyword>
<dbReference type="EMBL" id="AVOT02049934">
    <property type="protein sequence ID" value="MBW0545067.1"/>
    <property type="molecule type" value="Genomic_DNA"/>
</dbReference>
<feature type="compositionally biased region" description="Polar residues" evidence="1">
    <location>
        <begin position="91"/>
        <end position="103"/>
    </location>
</feature>
<organism evidence="2 3">
    <name type="scientific">Austropuccinia psidii MF-1</name>
    <dbReference type="NCBI Taxonomy" id="1389203"/>
    <lineage>
        <taxon>Eukaryota</taxon>
        <taxon>Fungi</taxon>
        <taxon>Dikarya</taxon>
        <taxon>Basidiomycota</taxon>
        <taxon>Pucciniomycotina</taxon>
        <taxon>Pucciniomycetes</taxon>
        <taxon>Pucciniales</taxon>
        <taxon>Sphaerophragmiaceae</taxon>
        <taxon>Austropuccinia</taxon>
    </lineage>
</organism>
<protein>
    <submittedName>
        <fullName evidence="2">Uncharacterized protein</fullName>
    </submittedName>
</protein>
<evidence type="ECO:0000256" key="1">
    <source>
        <dbReference type="SAM" id="MobiDB-lite"/>
    </source>
</evidence>
<comment type="caution">
    <text evidence="2">The sequence shown here is derived from an EMBL/GenBank/DDBJ whole genome shotgun (WGS) entry which is preliminary data.</text>
</comment>
<dbReference type="Proteomes" id="UP000765509">
    <property type="component" value="Unassembled WGS sequence"/>
</dbReference>
<evidence type="ECO:0000313" key="3">
    <source>
        <dbReference type="Proteomes" id="UP000765509"/>
    </source>
</evidence>
<gene>
    <name evidence="2" type="ORF">O181_084782</name>
</gene>
<feature type="compositionally biased region" description="Polar residues" evidence="1">
    <location>
        <begin position="188"/>
        <end position="203"/>
    </location>
</feature>
<feature type="compositionally biased region" description="Low complexity" evidence="1">
    <location>
        <begin position="177"/>
        <end position="187"/>
    </location>
</feature>
<proteinExistence type="predicted"/>